<keyword evidence="1" id="KW-0472">Membrane</keyword>
<dbReference type="EMBL" id="AEEG01000002">
    <property type="protein sequence ID" value="EFL96225.1"/>
    <property type="molecule type" value="Genomic_DNA"/>
</dbReference>
<organism evidence="2 3">
    <name type="scientific">Pediococcus acidilactici DSM 20284</name>
    <dbReference type="NCBI Taxonomy" id="862514"/>
    <lineage>
        <taxon>Bacteria</taxon>
        <taxon>Bacillati</taxon>
        <taxon>Bacillota</taxon>
        <taxon>Bacilli</taxon>
        <taxon>Lactobacillales</taxon>
        <taxon>Lactobacillaceae</taxon>
        <taxon>Pediococcus</taxon>
        <taxon>Pediococcus acidilactici group</taxon>
    </lineage>
</organism>
<dbReference type="HOGENOM" id="CLU_2586572_0_0_9"/>
<proteinExistence type="predicted"/>
<gene>
    <name evidence="2" type="ORF">HMPREF0623_0276</name>
</gene>
<keyword evidence="3" id="KW-1185">Reference proteome</keyword>
<feature type="transmembrane region" description="Helical" evidence="1">
    <location>
        <begin position="21"/>
        <end position="41"/>
    </location>
</feature>
<dbReference type="Proteomes" id="UP000004470">
    <property type="component" value="Unassembled WGS sequence"/>
</dbReference>
<keyword evidence="1" id="KW-0812">Transmembrane</keyword>
<reference evidence="2" key="1">
    <citation type="submission" date="2010-07" db="EMBL/GenBank/DDBJ databases">
        <authorList>
            <person name="Muzny D."/>
            <person name="Qin X."/>
            <person name="Deng J."/>
            <person name="Jiang H."/>
            <person name="Liu Y."/>
            <person name="Qu J."/>
            <person name="Song X.-Z."/>
            <person name="Zhang L."/>
            <person name="Thornton R."/>
            <person name="Coyle M."/>
            <person name="Francisco L."/>
            <person name="Jackson L."/>
            <person name="Javaid M."/>
            <person name="Korchina V."/>
            <person name="Kovar C."/>
            <person name="Mata R."/>
            <person name="Mathew T."/>
            <person name="Ngo R."/>
            <person name="Nguyen L."/>
            <person name="Nguyen N."/>
            <person name="Okwuonu G."/>
            <person name="Ongeri F."/>
            <person name="Pham C."/>
            <person name="Simmons D."/>
            <person name="Wilczek-Boney K."/>
            <person name="Hale W."/>
            <person name="Jakkamsetti A."/>
            <person name="Pham P."/>
            <person name="Ruth R."/>
            <person name="San Lucas F."/>
            <person name="Warren J."/>
            <person name="Zhang J."/>
            <person name="Zhao Z."/>
            <person name="Zhou C."/>
            <person name="Zhu D."/>
            <person name="Lee S."/>
            <person name="Bess C."/>
            <person name="Blankenburg K."/>
            <person name="Forbes L."/>
            <person name="Fu Q."/>
            <person name="Gubbala S."/>
            <person name="Hirani K."/>
            <person name="Jayaseelan J.C."/>
            <person name="Lara F."/>
            <person name="Munidasa M."/>
            <person name="Palculict T."/>
            <person name="Patil S."/>
            <person name="Pu L.-L."/>
            <person name="Saada N."/>
            <person name="Tang L."/>
            <person name="Weissenberger G."/>
            <person name="Zhu Y."/>
            <person name="Hemphill L."/>
            <person name="Shang Y."/>
            <person name="Youmans B."/>
            <person name="Ayvaz T."/>
            <person name="Ross M."/>
            <person name="Santibanez J."/>
            <person name="Aqrawi P."/>
            <person name="Gross S."/>
            <person name="Joshi V."/>
            <person name="Fowler G."/>
            <person name="Nazareth L."/>
            <person name="Reid J."/>
            <person name="Worley K."/>
            <person name="Petrosino J."/>
            <person name="Highlander S."/>
            <person name="Gibbs R."/>
        </authorList>
    </citation>
    <scope>NUCLEOTIDE SEQUENCE [LARGE SCALE GENOMIC DNA]</scope>
    <source>
        <strain evidence="2">DSM 20284</strain>
    </source>
</reference>
<protein>
    <submittedName>
        <fullName evidence="2">Uncharacterized protein</fullName>
    </submittedName>
</protein>
<evidence type="ECO:0000313" key="2">
    <source>
        <dbReference type="EMBL" id="EFL96225.1"/>
    </source>
</evidence>
<dbReference type="AlphaFoldDB" id="E0NDA4"/>
<keyword evidence="1" id="KW-1133">Transmembrane helix</keyword>
<feature type="transmembrane region" description="Helical" evidence="1">
    <location>
        <begin position="47"/>
        <end position="65"/>
    </location>
</feature>
<sequence>MRTMEIFKRFYKRLQTVAWNGGLESLMADLFAILATIDIFMKDVSMTEKGLMICLMLLFDILSIVKRWDYRKSKEWERNQ</sequence>
<evidence type="ECO:0000313" key="3">
    <source>
        <dbReference type="Proteomes" id="UP000004470"/>
    </source>
</evidence>
<name>E0NDA4_PEDAC</name>
<comment type="caution">
    <text evidence="2">The sequence shown here is derived from an EMBL/GenBank/DDBJ whole genome shotgun (WGS) entry which is preliminary data.</text>
</comment>
<accession>E0NDA4</accession>
<evidence type="ECO:0000256" key="1">
    <source>
        <dbReference type="SAM" id="Phobius"/>
    </source>
</evidence>